<evidence type="ECO:0000259" key="3">
    <source>
        <dbReference type="PROSITE" id="PS51762"/>
    </source>
</evidence>
<name>A0AAJ0BY02_9PEZI</name>
<dbReference type="GO" id="GO:0005975">
    <property type="term" value="P:carbohydrate metabolic process"/>
    <property type="evidence" value="ECO:0007669"/>
    <property type="project" value="InterPro"/>
</dbReference>
<reference evidence="4" key="1">
    <citation type="submission" date="2023-06" db="EMBL/GenBank/DDBJ databases">
        <title>Genome-scale phylogeny and comparative genomics of the fungal order Sordariales.</title>
        <authorList>
            <consortium name="Lawrence Berkeley National Laboratory"/>
            <person name="Hensen N."/>
            <person name="Bonometti L."/>
            <person name="Westerberg I."/>
            <person name="Brannstrom I.O."/>
            <person name="Guillou S."/>
            <person name="Cros-Aarteil S."/>
            <person name="Calhoun S."/>
            <person name="Haridas S."/>
            <person name="Kuo A."/>
            <person name="Mondo S."/>
            <person name="Pangilinan J."/>
            <person name="Riley R."/>
            <person name="Labutti K."/>
            <person name="Andreopoulos B."/>
            <person name="Lipzen A."/>
            <person name="Chen C."/>
            <person name="Yanf M."/>
            <person name="Daum C."/>
            <person name="Ng V."/>
            <person name="Clum A."/>
            <person name="Steindorff A."/>
            <person name="Ohm R."/>
            <person name="Martin F."/>
            <person name="Silar P."/>
            <person name="Natvig D."/>
            <person name="Lalanne C."/>
            <person name="Gautier V."/>
            <person name="Ament-Velasquez S.L."/>
            <person name="Kruys A."/>
            <person name="Hutchinson M.I."/>
            <person name="Powell A.J."/>
            <person name="Barry K."/>
            <person name="Miller A.N."/>
            <person name="Grigoriev I.V."/>
            <person name="Debuchy R."/>
            <person name="Gladieux P."/>
            <person name="Thoren M.H."/>
            <person name="Johannesson H."/>
        </authorList>
    </citation>
    <scope>NUCLEOTIDE SEQUENCE</scope>
    <source>
        <strain evidence="4">8032-3</strain>
    </source>
</reference>
<feature type="compositionally biased region" description="Low complexity" evidence="1">
    <location>
        <begin position="73"/>
        <end position="87"/>
    </location>
</feature>
<dbReference type="PROSITE" id="PS51762">
    <property type="entry name" value="GH16_2"/>
    <property type="match status" value="1"/>
</dbReference>
<dbReference type="FunFam" id="2.60.120.200:FF:000178">
    <property type="entry name" value="Glycoside hydrolase family 16 protein"/>
    <property type="match status" value="1"/>
</dbReference>
<dbReference type="InterPro" id="IPR013320">
    <property type="entry name" value="ConA-like_dom_sf"/>
</dbReference>
<dbReference type="InterPro" id="IPR050546">
    <property type="entry name" value="Glycosyl_Hydrlase_16"/>
</dbReference>
<dbReference type="SUPFAM" id="SSF49899">
    <property type="entry name" value="Concanavalin A-like lectins/glucanases"/>
    <property type="match status" value="1"/>
</dbReference>
<feature type="compositionally biased region" description="Polar residues" evidence="1">
    <location>
        <begin position="30"/>
        <end position="45"/>
    </location>
</feature>
<sequence>MEQDNQYAQQGYFGRPVAGVGAGAPSAASTQVPTPNRPGTPNEYNGRNPFGDGLESQASHRSGTAANNTNPFASPAASRPASSLGSSSAALGARFDERAQRYFHSRRVKKGEVEKPWLEKKDPKEKWVTILPIVGILIGLGLSGFLVWDGIRSVVKHNYCLVLSNDFSTSGGLDDSVWTKEVQVGGFGNGEFEETTGGDENVYVEDGRLVIKPTLQDAALIDKDSVIDLLKAGTCTSDRPSDCIAATNTTAGNATIVPPTKSGRIHTKKGASIKYGRVEVTARLPKGDWLWPAIWMMPVEDTYGPWPASGEIDITESRGNNYTFPQGGNNIMSSALHWGPDPGSDAWWRTNVKRSALHTTYADKYHTFGLEWSQKYLFTYVDSRLLQVLYTNFDKPMWQRGDFPTATANGTRVQDVWSQTGRDNTPFDQPFYLILNVAVGGTNGWFEDGSSGKPWLDGSVNAKKDFWKAQDQWFPTWTKPEFEISQVMMWQQCDGNEDL</sequence>
<feature type="domain" description="GH16" evidence="3">
    <location>
        <begin position="146"/>
        <end position="495"/>
    </location>
</feature>
<dbReference type="Proteomes" id="UP001244011">
    <property type="component" value="Unassembled WGS sequence"/>
</dbReference>
<dbReference type="InterPro" id="IPR000757">
    <property type="entry name" value="Beta-glucanase-like"/>
</dbReference>
<dbReference type="GeneID" id="85305828"/>
<protein>
    <submittedName>
        <fullName evidence="4">Beta-1,3-glucan-binding protein</fullName>
    </submittedName>
</protein>
<feature type="compositionally biased region" description="Polar residues" evidence="1">
    <location>
        <begin position="56"/>
        <end position="72"/>
    </location>
</feature>
<feature type="transmembrane region" description="Helical" evidence="2">
    <location>
        <begin position="127"/>
        <end position="148"/>
    </location>
</feature>
<keyword evidence="5" id="KW-1185">Reference proteome</keyword>
<accession>A0AAJ0BY02</accession>
<evidence type="ECO:0000313" key="4">
    <source>
        <dbReference type="EMBL" id="KAK1764136.1"/>
    </source>
</evidence>
<dbReference type="Gene3D" id="2.60.120.200">
    <property type="match status" value="1"/>
</dbReference>
<gene>
    <name evidence="4" type="ORF">QBC33DRAFT_208818</name>
</gene>
<dbReference type="PANTHER" id="PTHR10963">
    <property type="entry name" value="GLYCOSYL HYDROLASE-RELATED"/>
    <property type="match status" value="1"/>
</dbReference>
<feature type="compositionally biased region" description="Low complexity" evidence="1">
    <location>
        <begin position="16"/>
        <end position="29"/>
    </location>
</feature>
<feature type="region of interest" description="Disordered" evidence="1">
    <location>
        <begin position="1"/>
        <end position="87"/>
    </location>
</feature>
<keyword evidence="2" id="KW-0812">Transmembrane</keyword>
<organism evidence="4 5">
    <name type="scientific">Phialemonium atrogriseum</name>
    <dbReference type="NCBI Taxonomy" id="1093897"/>
    <lineage>
        <taxon>Eukaryota</taxon>
        <taxon>Fungi</taxon>
        <taxon>Dikarya</taxon>
        <taxon>Ascomycota</taxon>
        <taxon>Pezizomycotina</taxon>
        <taxon>Sordariomycetes</taxon>
        <taxon>Sordariomycetidae</taxon>
        <taxon>Cephalothecales</taxon>
        <taxon>Cephalothecaceae</taxon>
        <taxon>Phialemonium</taxon>
    </lineage>
</organism>
<comment type="caution">
    <text evidence="4">The sequence shown here is derived from an EMBL/GenBank/DDBJ whole genome shotgun (WGS) entry which is preliminary data.</text>
</comment>
<dbReference type="RefSeq" id="XP_060280349.1">
    <property type="nucleotide sequence ID" value="XM_060422641.1"/>
</dbReference>
<evidence type="ECO:0000256" key="1">
    <source>
        <dbReference type="SAM" id="MobiDB-lite"/>
    </source>
</evidence>
<keyword evidence="2" id="KW-0472">Membrane</keyword>
<proteinExistence type="predicted"/>
<dbReference type="AlphaFoldDB" id="A0AAJ0BY02"/>
<evidence type="ECO:0000313" key="5">
    <source>
        <dbReference type="Proteomes" id="UP001244011"/>
    </source>
</evidence>
<dbReference type="GO" id="GO:0004553">
    <property type="term" value="F:hydrolase activity, hydrolyzing O-glycosyl compounds"/>
    <property type="evidence" value="ECO:0007669"/>
    <property type="project" value="InterPro"/>
</dbReference>
<keyword evidence="2" id="KW-1133">Transmembrane helix</keyword>
<evidence type="ECO:0000256" key="2">
    <source>
        <dbReference type="SAM" id="Phobius"/>
    </source>
</evidence>
<dbReference type="EMBL" id="MU839022">
    <property type="protein sequence ID" value="KAK1764136.1"/>
    <property type="molecule type" value="Genomic_DNA"/>
</dbReference>
<dbReference type="PANTHER" id="PTHR10963:SF62">
    <property type="entry name" value="GLUCAN 1,3-BETA-GLUCOSIDASE"/>
    <property type="match status" value="1"/>
</dbReference>
<dbReference type="Pfam" id="PF00722">
    <property type="entry name" value="Glyco_hydro_16"/>
    <property type="match status" value="1"/>
</dbReference>